<keyword evidence="1" id="KW-0472">Membrane</keyword>
<sequence>MFATLVVSYCVLYHLHMLLFMYLFYFFSYKRMTGEV</sequence>
<proteinExistence type="predicted"/>
<name>A0ABN7EAR6_SPIIN</name>
<feature type="transmembrane region" description="Helical" evidence="1">
    <location>
        <begin position="6"/>
        <end position="27"/>
    </location>
</feature>
<comment type="caution">
    <text evidence="2">The sequence shown here is derived from an EMBL/GenBank/DDBJ whole genome shotgun (WGS) entry which is preliminary data.</text>
</comment>
<dbReference type="Proteomes" id="UP001189122">
    <property type="component" value="Unassembled WGS sequence"/>
</dbReference>
<keyword evidence="1" id="KW-1133">Transmembrane helix</keyword>
<evidence type="ECO:0000256" key="1">
    <source>
        <dbReference type="SAM" id="Phobius"/>
    </source>
</evidence>
<protein>
    <submittedName>
        <fullName evidence="2">Uncharacterized protein</fullName>
    </submittedName>
</protein>
<evidence type="ECO:0000313" key="3">
    <source>
        <dbReference type="Proteomes" id="UP001189122"/>
    </source>
</evidence>
<keyword evidence="1" id="KW-0812">Transmembrane</keyword>
<keyword evidence="3" id="KW-1185">Reference proteome</keyword>
<organism evidence="2 3">
    <name type="scientific">Spirodela intermedia</name>
    <name type="common">Intermediate duckweed</name>
    <dbReference type="NCBI Taxonomy" id="51605"/>
    <lineage>
        <taxon>Eukaryota</taxon>
        <taxon>Viridiplantae</taxon>
        <taxon>Streptophyta</taxon>
        <taxon>Embryophyta</taxon>
        <taxon>Tracheophyta</taxon>
        <taxon>Spermatophyta</taxon>
        <taxon>Magnoliopsida</taxon>
        <taxon>Liliopsida</taxon>
        <taxon>Araceae</taxon>
        <taxon>Lemnoideae</taxon>
        <taxon>Spirodela</taxon>
    </lineage>
</organism>
<reference evidence="3" key="1">
    <citation type="journal article" date="2020" name="Sci. Rep.">
        <title>Chromosome-scale genome assembly for the duckweed Spirodela intermedia, integrating cytogenetic maps, PacBio and Oxford Nanopore libraries.</title>
        <authorList>
            <person name="Hoang P.T.N."/>
            <person name="Fiebig A."/>
            <person name="Novak P."/>
            <person name="Macas J."/>
            <person name="Cao H.X."/>
            <person name="Stepanenko A."/>
            <person name="Chen G."/>
            <person name="Borisjuk N."/>
            <person name="Scholz U."/>
            <person name="Schubert I."/>
        </authorList>
    </citation>
    <scope>NUCLEOTIDE SEQUENCE [LARGE SCALE GENOMIC DNA]</scope>
</reference>
<dbReference type="EMBL" id="CACRZD030000176">
    <property type="protein sequence ID" value="CAA6674923.1"/>
    <property type="molecule type" value="Genomic_DNA"/>
</dbReference>
<evidence type="ECO:0000313" key="2">
    <source>
        <dbReference type="EMBL" id="CAA6674923.1"/>
    </source>
</evidence>
<accession>A0ABN7EAR6</accession>
<gene>
    <name evidence="2" type="ORF">SI7747_UN021281</name>
</gene>